<feature type="compositionally biased region" description="Acidic residues" evidence="1">
    <location>
        <begin position="326"/>
        <end position="349"/>
    </location>
</feature>
<dbReference type="EMBL" id="JACGWN010000014">
    <property type="protein sequence ID" value="KAL0405699.1"/>
    <property type="molecule type" value="Genomic_DNA"/>
</dbReference>
<evidence type="ECO:0000313" key="3">
    <source>
        <dbReference type="EMBL" id="KAL0405699.1"/>
    </source>
</evidence>
<dbReference type="AlphaFoldDB" id="A0AAW2TM50"/>
<evidence type="ECO:0000259" key="2">
    <source>
        <dbReference type="Pfam" id="PF13960"/>
    </source>
</evidence>
<comment type="caution">
    <text evidence="3">The sequence shown here is derived from an EMBL/GenBank/DDBJ whole genome shotgun (WGS) entry which is preliminary data.</text>
</comment>
<feature type="compositionally biased region" description="Polar residues" evidence="1">
    <location>
        <begin position="403"/>
        <end position="435"/>
    </location>
</feature>
<dbReference type="PANTHER" id="PTHR48258:SF3">
    <property type="entry name" value="FK506-BINDING PROTEIN 4-LIKE ISOFORM X1"/>
    <property type="match status" value="1"/>
</dbReference>
<reference evidence="3" key="2">
    <citation type="journal article" date="2024" name="Plant">
        <title>Genomic evolution and insights into agronomic trait innovations of Sesamum species.</title>
        <authorList>
            <person name="Miao H."/>
            <person name="Wang L."/>
            <person name="Qu L."/>
            <person name="Liu H."/>
            <person name="Sun Y."/>
            <person name="Le M."/>
            <person name="Wang Q."/>
            <person name="Wei S."/>
            <person name="Zheng Y."/>
            <person name="Lin W."/>
            <person name="Duan Y."/>
            <person name="Cao H."/>
            <person name="Xiong S."/>
            <person name="Wang X."/>
            <person name="Wei L."/>
            <person name="Li C."/>
            <person name="Ma Q."/>
            <person name="Ju M."/>
            <person name="Zhao R."/>
            <person name="Li G."/>
            <person name="Mu C."/>
            <person name="Tian Q."/>
            <person name="Mei H."/>
            <person name="Zhang T."/>
            <person name="Gao T."/>
            <person name="Zhang H."/>
        </authorList>
    </citation>
    <scope>NUCLEOTIDE SEQUENCE</scope>
    <source>
        <strain evidence="3">KEN1</strain>
    </source>
</reference>
<proteinExistence type="predicted"/>
<feature type="region of interest" description="Disordered" evidence="1">
    <location>
        <begin position="325"/>
        <end position="350"/>
    </location>
</feature>
<name>A0AAW2TM50_9LAMI</name>
<organism evidence="3">
    <name type="scientific">Sesamum latifolium</name>
    <dbReference type="NCBI Taxonomy" id="2727402"/>
    <lineage>
        <taxon>Eukaryota</taxon>
        <taxon>Viridiplantae</taxon>
        <taxon>Streptophyta</taxon>
        <taxon>Embryophyta</taxon>
        <taxon>Tracheophyta</taxon>
        <taxon>Spermatophyta</taxon>
        <taxon>Magnoliopsida</taxon>
        <taxon>eudicotyledons</taxon>
        <taxon>Gunneridae</taxon>
        <taxon>Pentapetalae</taxon>
        <taxon>asterids</taxon>
        <taxon>lamiids</taxon>
        <taxon>Lamiales</taxon>
        <taxon>Pedaliaceae</taxon>
        <taxon>Sesamum</taxon>
    </lineage>
</organism>
<reference evidence="3" key="1">
    <citation type="submission" date="2020-06" db="EMBL/GenBank/DDBJ databases">
        <authorList>
            <person name="Li T."/>
            <person name="Hu X."/>
            <person name="Zhang T."/>
            <person name="Song X."/>
            <person name="Zhang H."/>
            <person name="Dai N."/>
            <person name="Sheng W."/>
            <person name="Hou X."/>
            <person name="Wei L."/>
        </authorList>
    </citation>
    <scope>NUCLEOTIDE SEQUENCE</scope>
    <source>
        <strain evidence="3">KEN1</strain>
        <tissue evidence="3">Leaf</tissue>
    </source>
</reference>
<sequence length="516" mass="59383">MDVKDKAKDNVRSQKVLELYCIRPEIHLFEGANGKTYKPKAPYTLSKAQKKELCSWVKSIKLPDGYSSNIARCMNEKECKFYGMKSHDYHVFMQKLLPIAFRDLLQKPIWEALTELSNLFKDICATVLRVEHMQKLEKNIVAILCKLEKIFPPSFFDSMKHLPVHLAYEAKVGGPVQYRWMNPFERLKWHTLGLVEINRKLKLKSNDPFILASQAQQVYFTNFLSTRRERLDWWAVCKVKATDRFNVPIVEGQDENIEQILDIAFQEEEASDPHPILIEVDMDEINIVSDGVVEEVDANEFEGLQHGVDFNEVMIEDEDNWKGEQEFELEEDEEEEEYDSYDSDEDVDTNDSAVLTLNIRTPFVMVTKGRAGGQVRGRGRARGSCLRLRDENEELVGDHSPQVEDNPSSNPIEEVHGQSTSSHNLPRGSNSQTQVGRQYLQDLKKEHSREQTEDIILHGRRRGPNNGAPIPDHPSKRTKVTVVNNRFIESGVTRNLTNDIKGILTEARPRWHAVPK</sequence>
<feature type="domain" description="DUF4218" evidence="2">
    <location>
        <begin position="123"/>
        <end position="187"/>
    </location>
</feature>
<accession>A0AAW2TM50</accession>
<gene>
    <name evidence="3" type="ORF">Slati_3883800</name>
</gene>
<protein>
    <recommendedName>
        <fullName evidence="2">DUF4218 domain-containing protein</fullName>
    </recommendedName>
</protein>
<feature type="region of interest" description="Disordered" evidence="1">
    <location>
        <begin position="392"/>
        <end position="435"/>
    </location>
</feature>
<dbReference type="PANTHER" id="PTHR48258">
    <property type="entry name" value="DUF4218 DOMAIN-CONTAINING PROTEIN-RELATED"/>
    <property type="match status" value="1"/>
</dbReference>
<evidence type="ECO:0000256" key="1">
    <source>
        <dbReference type="SAM" id="MobiDB-lite"/>
    </source>
</evidence>
<dbReference type="Pfam" id="PF13960">
    <property type="entry name" value="DUF4218"/>
    <property type="match status" value="1"/>
</dbReference>
<dbReference type="InterPro" id="IPR025452">
    <property type="entry name" value="DUF4218"/>
</dbReference>